<dbReference type="Pfam" id="PF03865">
    <property type="entry name" value="ShlB"/>
    <property type="match status" value="1"/>
</dbReference>
<keyword evidence="1" id="KW-0472">Membrane</keyword>
<accession>A0A081B772</accession>
<evidence type="ECO:0000259" key="5">
    <source>
        <dbReference type="Pfam" id="PF08479"/>
    </source>
</evidence>
<dbReference type="EMBL" id="BBIO01000001">
    <property type="protein sequence ID" value="GAK43890.1"/>
    <property type="molecule type" value="Genomic_DNA"/>
</dbReference>
<evidence type="ECO:0000256" key="1">
    <source>
        <dbReference type="ARBA" id="ARBA00022452"/>
    </source>
</evidence>
<name>A0A081B772_9HYPH</name>
<dbReference type="AlphaFoldDB" id="A0A081B772"/>
<sequence length="567" mass="60219">MYLRACDGKESVKRLGLAFGLAFASGCFLHHGALAAEADPSQIEQNLEQRKELRSPAARSEDLPVLSTPGGGAASQIEPFLLTGIRLTGAQLIAAEDFIASYEEFMAREVTGADLMTITQRLTDKLKAAGYSLSYAYVPAQDVSAGVLTIDIVAGRIGEVVLNGVENDARLQPYFSALLSARAVTQAELERAILLVHDLSGLEVGDIAVEESGERGVYRLALQLSGRSIDASFYADSRGTRAVGPIQAGISAAYNGLLGFGDRLSVTYFTTPETPQELQYVQGGYDLPLGHSGLLLSGTLSYSDVDAGDRLSLVNTRSGSTSGDIALRYPLIRTRSTSLWIGGKLSAREAHEKNEFGTVFEDSLRVLRGSVDYTLSDEFGGQNYVTLEVSQGLTLAGGSRRGDSALSRPDAGGAFTKAKLEAYRHQDLFGTGFALVLQASAQKSADPLLSAEEFSLGGARFGRAYQYGELTGDDGLAGSVELGYTPQLDLGYLTSSTLYGFYDAGAVWNRNTFGDGRESLASAGGGVRIGIDGGIDIGLEAAKPLTRATAYDGDNSMRYFFTLSVSF</sequence>
<dbReference type="RefSeq" id="WP_045442134.1">
    <property type="nucleotide sequence ID" value="NZ_BBIO01000001.1"/>
</dbReference>
<organism evidence="6 7">
    <name type="scientific">Tepidicaulis marinus</name>
    <dbReference type="NCBI Taxonomy" id="1333998"/>
    <lineage>
        <taxon>Bacteria</taxon>
        <taxon>Pseudomonadati</taxon>
        <taxon>Pseudomonadota</taxon>
        <taxon>Alphaproteobacteria</taxon>
        <taxon>Hyphomicrobiales</taxon>
        <taxon>Parvibaculaceae</taxon>
        <taxon>Tepidicaulis</taxon>
    </lineage>
</organism>
<dbReference type="GO" id="GO:0008320">
    <property type="term" value="F:protein transmembrane transporter activity"/>
    <property type="evidence" value="ECO:0007669"/>
    <property type="project" value="TreeGrafter"/>
</dbReference>
<feature type="domain" description="Haemolysin activator HlyB C-terminal" evidence="4">
    <location>
        <begin position="228"/>
        <end position="528"/>
    </location>
</feature>
<dbReference type="Gene3D" id="3.10.20.310">
    <property type="entry name" value="membrane protein fhac"/>
    <property type="match status" value="1"/>
</dbReference>
<dbReference type="InterPro" id="IPR005565">
    <property type="entry name" value="Hemolysn_activator_HlyB_C"/>
</dbReference>
<keyword evidence="2" id="KW-0812">Transmembrane</keyword>
<keyword evidence="7" id="KW-1185">Reference proteome</keyword>
<protein>
    <submittedName>
        <fullName evidence="6">Conserved protein</fullName>
    </submittedName>
</protein>
<dbReference type="Pfam" id="PF08479">
    <property type="entry name" value="POTRA_2"/>
    <property type="match status" value="1"/>
</dbReference>
<comment type="caution">
    <text evidence="6">The sequence shown here is derived from an EMBL/GenBank/DDBJ whole genome shotgun (WGS) entry which is preliminary data.</text>
</comment>
<dbReference type="PROSITE" id="PS51257">
    <property type="entry name" value="PROKAR_LIPOPROTEIN"/>
    <property type="match status" value="1"/>
</dbReference>
<evidence type="ECO:0000256" key="2">
    <source>
        <dbReference type="ARBA" id="ARBA00022692"/>
    </source>
</evidence>
<gene>
    <name evidence="6" type="ORF">M2A_0389</name>
</gene>
<dbReference type="GO" id="GO:0098046">
    <property type="term" value="C:type V protein secretion system complex"/>
    <property type="evidence" value="ECO:0007669"/>
    <property type="project" value="TreeGrafter"/>
</dbReference>
<dbReference type="STRING" id="1333998.M2A_0389"/>
<dbReference type="PANTHER" id="PTHR34597:SF6">
    <property type="entry name" value="BLR6126 PROTEIN"/>
    <property type="match status" value="1"/>
</dbReference>
<dbReference type="PANTHER" id="PTHR34597">
    <property type="entry name" value="SLR1661 PROTEIN"/>
    <property type="match status" value="1"/>
</dbReference>
<dbReference type="InterPro" id="IPR013686">
    <property type="entry name" value="Polypept-transport_assoc_ShlB"/>
</dbReference>
<reference evidence="6 7" key="1">
    <citation type="submission" date="2014-07" db="EMBL/GenBank/DDBJ databases">
        <title>Tepidicaulis marinum gen. nov., sp. nov., a novel marine bacterium denitrifying nitrate to nitrous oxide strictly under microaerobic conditions.</title>
        <authorList>
            <person name="Takeuchi M."/>
            <person name="Yamagishi T."/>
            <person name="Kamagata Y."/>
            <person name="Oshima K."/>
            <person name="Hattori M."/>
            <person name="Katayama T."/>
            <person name="Hanada S."/>
            <person name="Tamaki H."/>
            <person name="Marumo K."/>
            <person name="Maeda H."/>
            <person name="Nedachi M."/>
            <person name="Iwasaki W."/>
            <person name="Suwa Y."/>
            <person name="Sakata S."/>
        </authorList>
    </citation>
    <scope>NUCLEOTIDE SEQUENCE [LARGE SCALE GENOMIC DNA]</scope>
    <source>
        <strain evidence="6 7">MA2</strain>
    </source>
</reference>
<dbReference type="InterPro" id="IPR051544">
    <property type="entry name" value="TPS_OM_transporter"/>
</dbReference>
<dbReference type="GO" id="GO:0046819">
    <property type="term" value="P:protein secretion by the type V secretion system"/>
    <property type="evidence" value="ECO:0007669"/>
    <property type="project" value="TreeGrafter"/>
</dbReference>
<dbReference type="Proteomes" id="UP000028702">
    <property type="component" value="Unassembled WGS sequence"/>
</dbReference>
<keyword evidence="3" id="KW-0998">Cell outer membrane</keyword>
<evidence type="ECO:0000313" key="6">
    <source>
        <dbReference type="EMBL" id="GAK43890.1"/>
    </source>
</evidence>
<evidence type="ECO:0000256" key="3">
    <source>
        <dbReference type="ARBA" id="ARBA00023237"/>
    </source>
</evidence>
<dbReference type="Gene3D" id="2.40.160.50">
    <property type="entry name" value="membrane protein fhac: a member of the omp85/tpsb transporter family"/>
    <property type="match status" value="1"/>
</dbReference>
<evidence type="ECO:0000259" key="4">
    <source>
        <dbReference type="Pfam" id="PF03865"/>
    </source>
</evidence>
<keyword evidence="1" id="KW-1134">Transmembrane beta strand</keyword>
<evidence type="ECO:0000313" key="7">
    <source>
        <dbReference type="Proteomes" id="UP000028702"/>
    </source>
</evidence>
<proteinExistence type="predicted"/>
<dbReference type="eggNOG" id="COG2831">
    <property type="taxonomic scope" value="Bacteria"/>
</dbReference>
<feature type="domain" description="Polypeptide-transport-associated ShlB-type" evidence="5">
    <location>
        <begin position="80"/>
        <end position="155"/>
    </location>
</feature>